<dbReference type="Gene3D" id="3.40.50.720">
    <property type="entry name" value="NAD(P)-binding Rossmann-like Domain"/>
    <property type="match status" value="2"/>
</dbReference>
<dbReference type="RefSeq" id="WP_253776302.1">
    <property type="nucleotide sequence ID" value="NZ_JAMTCK010000014.1"/>
</dbReference>
<sequence length="325" mass="33704">MHTTSDAAGTVLITTPSFGQHSEQPWRVLAEEGLTARRPTDRHPLSSAQLRAALADTNPDALIVGLDEVSAEVIAAAPGLRVIAKHGVGVDNIDCAAARHHGVRVVNAPGSNTNAVADLTMALLLAALRQIVPAHTSTVAGGWDRFFGPELGGRTLALLGFGRIGQAVARRAAGFDMRVIAYDPYLPDEVFTAAGVTAASLDECLAQADVLSLHLPAAPGAAPLLGRAELSRTKPGACLVNTARGELVDEHAVADLLRSGQLRAAAVDAFTTEPPRDSPLLSAPNVVLTPHVGAFTHEANAVMGVTVARDVARVLRGEPPVHAVV</sequence>
<dbReference type="Pfam" id="PF00389">
    <property type="entry name" value="2-Hacid_dh"/>
    <property type="match status" value="1"/>
</dbReference>
<evidence type="ECO:0000256" key="2">
    <source>
        <dbReference type="ARBA" id="ARBA00023002"/>
    </source>
</evidence>
<evidence type="ECO:0000313" key="7">
    <source>
        <dbReference type="EMBL" id="MCP2168442.1"/>
    </source>
</evidence>
<dbReference type="InterPro" id="IPR029753">
    <property type="entry name" value="D-isomer_DH_CS"/>
</dbReference>
<dbReference type="Proteomes" id="UP001206128">
    <property type="component" value="Unassembled WGS sequence"/>
</dbReference>
<feature type="domain" description="D-isomer specific 2-hydroxyacid dehydrogenase NAD-binding" evidence="6">
    <location>
        <begin position="121"/>
        <end position="293"/>
    </location>
</feature>
<evidence type="ECO:0000313" key="8">
    <source>
        <dbReference type="Proteomes" id="UP001206128"/>
    </source>
</evidence>
<accession>A0AAE3KIX2</accession>
<evidence type="ECO:0000259" key="6">
    <source>
        <dbReference type="Pfam" id="PF02826"/>
    </source>
</evidence>
<dbReference type="PANTHER" id="PTHR42789:SF1">
    <property type="entry name" value="D-ISOMER SPECIFIC 2-HYDROXYACID DEHYDROGENASE FAMILY PROTEIN (AFU_ORTHOLOGUE AFUA_6G10090)"/>
    <property type="match status" value="1"/>
</dbReference>
<dbReference type="InterPro" id="IPR036291">
    <property type="entry name" value="NAD(P)-bd_dom_sf"/>
</dbReference>
<keyword evidence="8" id="KW-1185">Reference proteome</keyword>
<reference evidence="7" key="1">
    <citation type="submission" date="2022-06" db="EMBL/GenBank/DDBJ databases">
        <title>Genomic Encyclopedia of Archaeal and Bacterial Type Strains, Phase II (KMG-II): from individual species to whole genera.</title>
        <authorList>
            <person name="Goeker M."/>
        </authorList>
    </citation>
    <scope>NUCLEOTIDE SEQUENCE</scope>
    <source>
        <strain evidence="7">DSM 43935</strain>
    </source>
</reference>
<dbReference type="CDD" id="cd12172">
    <property type="entry name" value="PGDH_like_2"/>
    <property type="match status" value="1"/>
</dbReference>
<proteinExistence type="inferred from homology"/>
<protein>
    <submittedName>
        <fullName evidence="7">D-3-phosphoglycerate dehydrogenase</fullName>
    </submittedName>
</protein>
<gene>
    <name evidence="7" type="ORF">LX83_005320</name>
</gene>
<dbReference type="AlphaFoldDB" id="A0AAE3KIX2"/>
<evidence type="ECO:0000256" key="4">
    <source>
        <dbReference type="RuleBase" id="RU003719"/>
    </source>
</evidence>
<keyword evidence="2 4" id="KW-0560">Oxidoreductase</keyword>
<dbReference type="InterPro" id="IPR050857">
    <property type="entry name" value="D-2-hydroxyacid_DH"/>
</dbReference>
<evidence type="ECO:0000259" key="5">
    <source>
        <dbReference type="Pfam" id="PF00389"/>
    </source>
</evidence>
<keyword evidence="3" id="KW-0520">NAD</keyword>
<comment type="caution">
    <text evidence="7">The sequence shown here is derived from an EMBL/GenBank/DDBJ whole genome shotgun (WGS) entry which is preliminary data.</text>
</comment>
<name>A0AAE3KIX2_9PSEU</name>
<dbReference type="InterPro" id="IPR006140">
    <property type="entry name" value="D-isomer_DH_NAD-bd"/>
</dbReference>
<dbReference type="PROSITE" id="PS00671">
    <property type="entry name" value="D_2_HYDROXYACID_DH_3"/>
    <property type="match status" value="1"/>
</dbReference>
<evidence type="ECO:0000256" key="1">
    <source>
        <dbReference type="ARBA" id="ARBA00005854"/>
    </source>
</evidence>
<dbReference type="EMBL" id="JAMTCK010000014">
    <property type="protein sequence ID" value="MCP2168442.1"/>
    <property type="molecule type" value="Genomic_DNA"/>
</dbReference>
<feature type="domain" description="D-isomer specific 2-hydroxyacid dehydrogenase catalytic" evidence="5">
    <location>
        <begin position="45"/>
        <end position="324"/>
    </location>
</feature>
<organism evidence="7 8">
    <name type="scientific">Goodfellowiella coeruleoviolacea</name>
    <dbReference type="NCBI Taxonomy" id="334858"/>
    <lineage>
        <taxon>Bacteria</taxon>
        <taxon>Bacillati</taxon>
        <taxon>Actinomycetota</taxon>
        <taxon>Actinomycetes</taxon>
        <taxon>Pseudonocardiales</taxon>
        <taxon>Pseudonocardiaceae</taxon>
        <taxon>Goodfellowiella</taxon>
    </lineage>
</organism>
<dbReference type="GO" id="GO:0051287">
    <property type="term" value="F:NAD binding"/>
    <property type="evidence" value="ECO:0007669"/>
    <property type="project" value="InterPro"/>
</dbReference>
<dbReference type="Pfam" id="PF02826">
    <property type="entry name" value="2-Hacid_dh_C"/>
    <property type="match status" value="1"/>
</dbReference>
<dbReference type="SUPFAM" id="SSF52283">
    <property type="entry name" value="Formate/glycerate dehydrogenase catalytic domain-like"/>
    <property type="match status" value="1"/>
</dbReference>
<comment type="similarity">
    <text evidence="1 4">Belongs to the D-isomer specific 2-hydroxyacid dehydrogenase family.</text>
</comment>
<dbReference type="PANTHER" id="PTHR42789">
    <property type="entry name" value="D-ISOMER SPECIFIC 2-HYDROXYACID DEHYDROGENASE FAMILY PROTEIN (AFU_ORTHOLOGUE AFUA_6G10090)"/>
    <property type="match status" value="1"/>
</dbReference>
<dbReference type="GO" id="GO:0016616">
    <property type="term" value="F:oxidoreductase activity, acting on the CH-OH group of donors, NAD or NADP as acceptor"/>
    <property type="evidence" value="ECO:0007669"/>
    <property type="project" value="InterPro"/>
</dbReference>
<evidence type="ECO:0000256" key="3">
    <source>
        <dbReference type="ARBA" id="ARBA00023027"/>
    </source>
</evidence>
<dbReference type="SUPFAM" id="SSF51735">
    <property type="entry name" value="NAD(P)-binding Rossmann-fold domains"/>
    <property type="match status" value="1"/>
</dbReference>
<dbReference type="InterPro" id="IPR006139">
    <property type="entry name" value="D-isomer_2_OHA_DH_cat_dom"/>
</dbReference>